<accession>A0ABU7RY02</accession>
<keyword evidence="3" id="KW-1185">Reference proteome</keyword>
<keyword evidence="1" id="KW-1133">Transmembrane helix</keyword>
<gene>
    <name evidence="2" type="ORF">V1633_21545</name>
</gene>
<feature type="transmembrane region" description="Helical" evidence="1">
    <location>
        <begin position="75"/>
        <end position="96"/>
    </location>
</feature>
<name>A0ABU7RY02_9ACTN</name>
<feature type="transmembrane region" description="Helical" evidence="1">
    <location>
        <begin position="292"/>
        <end position="312"/>
    </location>
</feature>
<keyword evidence="1" id="KW-0812">Transmembrane</keyword>
<reference evidence="2 3" key="1">
    <citation type="submission" date="2024-01" db="EMBL/GenBank/DDBJ databases">
        <title>Genome insights into Plantactinospora sonchi sp. nov.</title>
        <authorList>
            <person name="Wang L."/>
        </authorList>
    </citation>
    <scope>NUCLEOTIDE SEQUENCE [LARGE SCALE GENOMIC DNA]</scope>
    <source>
        <strain evidence="2 3">NEAU-QY2</strain>
    </source>
</reference>
<dbReference type="Proteomes" id="UP001332243">
    <property type="component" value="Unassembled WGS sequence"/>
</dbReference>
<comment type="caution">
    <text evidence="2">The sequence shown here is derived from an EMBL/GenBank/DDBJ whole genome shotgun (WGS) entry which is preliminary data.</text>
</comment>
<dbReference type="EMBL" id="JAZGQK010000017">
    <property type="protein sequence ID" value="MEE6261069.1"/>
    <property type="molecule type" value="Genomic_DNA"/>
</dbReference>
<sequence length="318" mass="34681">MTGRERRYRWLLRAYPRAYRQYRADEMLETLLAAGETDRRHPSLRESLALLVGGLRARAGVDRLRSPAALRHSTLRLTVLSLLVCGVALTATPVMWRLWLLLPGTSATAVVAGSLVTPVMWLLGLAAAAWARYRLAFAATIGALVADLWPTVVHNRLYVEQWTGAEVSGTMLNVVVHRAMAFSTWAGVLAVLAMIPLLATRQPRVTRPWTWLVGAAAVVAIMTPNPLNGWAGGFGQTVIVATWLTAAVVGAALDVRVSIVASVLLLVPILTTLAFELVRWQRDAWWLGNQSVVLAAMVGMLVVTLTVSRTAVRRQVAL</sequence>
<protein>
    <submittedName>
        <fullName evidence="2">Uncharacterized protein</fullName>
    </submittedName>
</protein>
<organism evidence="2 3">
    <name type="scientific">Plantactinospora sonchi</name>
    <dbReference type="NCBI Taxonomy" id="1544735"/>
    <lineage>
        <taxon>Bacteria</taxon>
        <taxon>Bacillati</taxon>
        <taxon>Actinomycetota</taxon>
        <taxon>Actinomycetes</taxon>
        <taxon>Micromonosporales</taxon>
        <taxon>Micromonosporaceae</taxon>
        <taxon>Plantactinospora</taxon>
    </lineage>
</organism>
<evidence type="ECO:0000256" key="1">
    <source>
        <dbReference type="SAM" id="Phobius"/>
    </source>
</evidence>
<feature type="transmembrane region" description="Helical" evidence="1">
    <location>
        <begin position="233"/>
        <end position="253"/>
    </location>
</feature>
<feature type="transmembrane region" description="Helical" evidence="1">
    <location>
        <begin position="108"/>
        <end position="128"/>
    </location>
</feature>
<dbReference type="RefSeq" id="WP_331216169.1">
    <property type="nucleotide sequence ID" value="NZ_JAZGQK010000017.1"/>
</dbReference>
<keyword evidence="1" id="KW-0472">Membrane</keyword>
<proteinExistence type="predicted"/>
<feature type="transmembrane region" description="Helical" evidence="1">
    <location>
        <begin position="260"/>
        <end position="280"/>
    </location>
</feature>
<feature type="transmembrane region" description="Helical" evidence="1">
    <location>
        <begin position="175"/>
        <end position="197"/>
    </location>
</feature>
<evidence type="ECO:0000313" key="2">
    <source>
        <dbReference type="EMBL" id="MEE6261069.1"/>
    </source>
</evidence>
<evidence type="ECO:0000313" key="3">
    <source>
        <dbReference type="Proteomes" id="UP001332243"/>
    </source>
</evidence>